<dbReference type="InterPro" id="IPR019986">
    <property type="entry name" value="YloV-like"/>
</dbReference>
<dbReference type="EMBL" id="JAYJLD010000006">
    <property type="protein sequence ID" value="MEB3101229.1"/>
    <property type="molecule type" value="Genomic_DNA"/>
</dbReference>
<keyword evidence="3" id="KW-1185">Reference proteome</keyword>
<dbReference type="SMART" id="SM01120">
    <property type="entry name" value="Dak2"/>
    <property type="match status" value="1"/>
</dbReference>
<dbReference type="SMART" id="SM01121">
    <property type="entry name" value="Dak1_2"/>
    <property type="match status" value="1"/>
</dbReference>
<reference evidence="2" key="1">
    <citation type="submission" date="2023-12" db="EMBL/GenBank/DDBJ databases">
        <title>Fervidustalea candida gen. nov., sp. nov., a novel member of the family Paenibacillaceae isolated from a geothermal area.</title>
        <authorList>
            <person name="Li W.-J."/>
            <person name="Jiao J.-Y."/>
            <person name="Chen Y."/>
        </authorList>
    </citation>
    <scope>NUCLEOTIDE SEQUENCE</scope>
    <source>
        <strain evidence="2">SYSU GA230002</strain>
    </source>
</reference>
<dbReference type="PROSITE" id="PS51480">
    <property type="entry name" value="DHAL"/>
    <property type="match status" value="1"/>
</dbReference>
<dbReference type="InterPro" id="IPR033470">
    <property type="entry name" value="FakA-like_C"/>
</dbReference>
<accession>A0ABU5ZFF2</accession>
<dbReference type="PANTHER" id="PTHR33434">
    <property type="entry name" value="DEGV DOMAIN-CONTAINING PROTEIN DR_1986-RELATED"/>
    <property type="match status" value="1"/>
</dbReference>
<dbReference type="InterPro" id="IPR048394">
    <property type="entry name" value="FakA-like_M"/>
</dbReference>
<dbReference type="Pfam" id="PF21645">
    <property type="entry name" value="FakA-like_M"/>
    <property type="match status" value="1"/>
</dbReference>
<evidence type="ECO:0000313" key="2">
    <source>
        <dbReference type="EMBL" id="MEB3101229.1"/>
    </source>
</evidence>
<proteinExistence type="predicted"/>
<dbReference type="Pfam" id="PF02734">
    <property type="entry name" value="Dak2"/>
    <property type="match status" value="1"/>
</dbReference>
<comment type="caution">
    <text evidence="2">The sequence shown here is derived from an EMBL/GenBank/DDBJ whole genome shotgun (WGS) entry which is preliminary data.</text>
</comment>
<feature type="domain" description="DhaL" evidence="1">
    <location>
        <begin position="9"/>
        <end position="201"/>
    </location>
</feature>
<protein>
    <submittedName>
        <fullName evidence="2">DAK2 domain-containing protein</fullName>
    </submittedName>
</protein>
<dbReference type="Gene3D" id="1.25.40.340">
    <property type="match status" value="1"/>
</dbReference>
<gene>
    <name evidence="2" type="ORF">VF724_06075</name>
</gene>
<organism evidence="2 3">
    <name type="scientific">Ferviditalea candida</name>
    <dbReference type="NCBI Taxonomy" id="3108399"/>
    <lineage>
        <taxon>Bacteria</taxon>
        <taxon>Bacillati</taxon>
        <taxon>Bacillota</taxon>
        <taxon>Bacilli</taxon>
        <taxon>Bacillales</taxon>
        <taxon>Paenibacillaceae</taxon>
        <taxon>Ferviditalea</taxon>
    </lineage>
</organism>
<dbReference type="Proteomes" id="UP001310386">
    <property type="component" value="Unassembled WGS sequence"/>
</dbReference>
<dbReference type="InterPro" id="IPR050270">
    <property type="entry name" value="DegV_domain_contain"/>
</dbReference>
<evidence type="ECO:0000259" key="1">
    <source>
        <dbReference type="PROSITE" id="PS51480"/>
    </source>
</evidence>
<name>A0ABU5ZFF2_9BACL</name>
<dbReference type="NCBIfam" id="TIGR03599">
    <property type="entry name" value="YloV"/>
    <property type="match status" value="1"/>
</dbReference>
<sequence>MGKRFINGSDLLQMALSASEFLHARSEQVNALNVFPVPDGDTGTNMNLTLTSGVEELKKKPSSHIGKASEVFAKGLLMGARGNSGVILSQLFRGFAKFASAFEEMNAVQFASALQQGVDTAYKAVVKPVEGTILTVSKEAAKQAALFARRTDDISELMKEVLVRAKQALKQTPELLSVLKQVGVVDAGGQGLVIIYEGFIHALSGERIDEGFNHPSMIAVAEDEERGESPIRVADLAEEAHRMESSRSAQSHLATEDIEFGYCTEFLVNLKPGKVPGVVFDESKFRKDLSEIGDSLLVVADDNLVKVHIHAEYPGTAMNLAMNYGDLSRIKIENMRDQHTHILEQDAARANSAELPVRSKAVDAEQGAKEYGMIAVAMGEGIAEIFQSLGVDYVLAGGQTMNPSTEDIMNAISAVKAEKIFIFPNNSNIILAAEQAKELVDKEIAVIPSKSIPQGMAAILAFQEKAELSRNVEDMNRAMSKIRSGQITFAVRDSKIDGLQIKEGDFLGIADGKIVISSPDLIQTGKQLLESIISEEDEIVTVFTGQDAVEEQTAELLKFLNDTYPDAEIELHYGGQPLYYYLFSVE</sequence>
<dbReference type="InterPro" id="IPR036117">
    <property type="entry name" value="DhaL_dom_sf"/>
</dbReference>
<evidence type="ECO:0000313" key="3">
    <source>
        <dbReference type="Proteomes" id="UP001310386"/>
    </source>
</evidence>
<dbReference type="RefSeq" id="WP_371753338.1">
    <property type="nucleotide sequence ID" value="NZ_JAYJLD010000006.1"/>
</dbReference>
<dbReference type="Pfam" id="PF13684">
    <property type="entry name" value="FakA-like_C"/>
    <property type="match status" value="1"/>
</dbReference>
<dbReference type="InterPro" id="IPR004007">
    <property type="entry name" value="DhaL_dom"/>
</dbReference>
<dbReference type="SUPFAM" id="SSF101473">
    <property type="entry name" value="DhaL-like"/>
    <property type="match status" value="1"/>
</dbReference>
<dbReference type="PANTHER" id="PTHR33434:SF4">
    <property type="entry name" value="PHOSPHATASE PROTEIN"/>
    <property type="match status" value="1"/>
</dbReference>